<proteinExistence type="predicted"/>
<protein>
    <submittedName>
        <fullName evidence="2">Uncharacterized protein</fullName>
    </submittedName>
</protein>
<evidence type="ECO:0000313" key="2">
    <source>
        <dbReference type="EMBL" id="GAA1382936.1"/>
    </source>
</evidence>
<dbReference type="Proteomes" id="UP001501414">
    <property type="component" value="Unassembled WGS sequence"/>
</dbReference>
<name>A0ABN1XJ43_9PSEU</name>
<accession>A0ABN1XJ43</accession>
<dbReference type="RefSeq" id="WP_344019053.1">
    <property type="nucleotide sequence ID" value="NZ_BAAAJK010000004.1"/>
</dbReference>
<gene>
    <name evidence="2" type="ORF">GCM10009613_11620</name>
</gene>
<evidence type="ECO:0000256" key="1">
    <source>
        <dbReference type="SAM" id="MobiDB-lite"/>
    </source>
</evidence>
<keyword evidence="3" id="KW-1185">Reference proteome</keyword>
<dbReference type="EMBL" id="BAAAJK010000004">
    <property type="protein sequence ID" value="GAA1382936.1"/>
    <property type="molecule type" value="Genomic_DNA"/>
</dbReference>
<reference evidence="2 3" key="1">
    <citation type="journal article" date="2019" name="Int. J. Syst. Evol. Microbiol.">
        <title>The Global Catalogue of Microorganisms (GCM) 10K type strain sequencing project: providing services to taxonomists for standard genome sequencing and annotation.</title>
        <authorList>
            <consortium name="The Broad Institute Genomics Platform"/>
            <consortium name="The Broad Institute Genome Sequencing Center for Infectious Disease"/>
            <person name="Wu L."/>
            <person name="Ma J."/>
        </authorList>
    </citation>
    <scope>NUCLEOTIDE SEQUENCE [LARGE SCALE GENOMIC DNA]</scope>
    <source>
        <strain evidence="2 3">JCM 11896</strain>
    </source>
</reference>
<sequence>MTADEIGTAYGLPAGDVRRWIREAVIPSGLTGDRLEHAVVSAYLTRPSTIARLDGDPAELHDTWSAAVRESLDRAESVCPTTTDDRSAASAA</sequence>
<evidence type="ECO:0000313" key="3">
    <source>
        <dbReference type="Proteomes" id="UP001501414"/>
    </source>
</evidence>
<organism evidence="2 3">
    <name type="scientific">Pseudonocardia kongjuensis</name>
    <dbReference type="NCBI Taxonomy" id="102227"/>
    <lineage>
        <taxon>Bacteria</taxon>
        <taxon>Bacillati</taxon>
        <taxon>Actinomycetota</taxon>
        <taxon>Actinomycetes</taxon>
        <taxon>Pseudonocardiales</taxon>
        <taxon>Pseudonocardiaceae</taxon>
        <taxon>Pseudonocardia</taxon>
    </lineage>
</organism>
<comment type="caution">
    <text evidence="2">The sequence shown here is derived from an EMBL/GenBank/DDBJ whole genome shotgun (WGS) entry which is preliminary data.</text>
</comment>
<feature type="region of interest" description="Disordered" evidence="1">
    <location>
        <begin position="73"/>
        <end position="92"/>
    </location>
</feature>
<feature type="compositionally biased region" description="Basic and acidic residues" evidence="1">
    <location>
        <begin position="83"/>
        <end position="92"/>
    </location>
</feature>